<comment type="caution">
    <text evidence="5">The sequence shown here is derived from an EMBL/GenBank/DDBJ whole genome shotgun (WGS) entry which is preliminary data.</text>
</comment>
<feature type="transmembrane region" description="Helical" evidence="3">
    <location>
        <begin position="358"/>
        <end position="379"/>
    </location>
</feature>
<evidence type="ECO:0000256" key="1">
    <source>
        <dbReference type="ARBA" id="ARBA00022612"/>
    </source>
</evidence>
<dbReference type="PANTHER" id="PTHR37813">
    <property type="entry name" value="FELS-2 PROPHAGE PROTEIN"/>
    <property type="match status" value="1"/>
</dbReference>
<dbReference type="Proteomes" id="UP001501842">
    <property type="component" value="Unassembled WGS sequence"/>
</dbReference>
<dbReference type="RefSeq" id="WP_344457419.1">
    <property type="nucleotide sequence ID" value="NZ_BAAATZ010000036.1"/>
</dbReference>
<protein>
    <recommendedName>
        <fullName evidence="4">Phage tail tape measure protein domain-containing protein</fullName>
    </recommendedName>
</protein>
<evidence type="ECO:0000313" key="5">
    <source>
        <dbReference type="EMBL" id="GAA2737829.1"/>
    </source>
</evidence>
<name>A0ABN3USJ2_9ACTN</name>
<reference evidence="5 6" key="1">
    <citation type="journal article" date="2019" name="Int. J. Syst. Evol. Microbiol.">
        <title>The Global Catalogue of Microorganisms (GCM) 10K type strain sequencing project: providing services to taxonomists for standard genome sequencing and annotation.</title>
        <authorList>
            <consortium name="The Broad Institute Genomics Platform"/>
            <consortium name="The Broad Institute Genome Sequencing Center for Infectious Disease"/>
            <person name="Wu L."/>
            <person name="Ma J."/>
        </authorList>
    </citation>
    <scope>NUCLEOTIDE SEQUENCE [LARGE SCALE GENOMIC DNA]</scope>
    <source>
        <strain evidence="5 6">JCM 8201</strain>
    </source>
</reference>
<dbReference type="Pfam" id="PF10145">
    <property type="entry name" value="PhageMin_Tail"/>
    <property type="match status" value="1"/>
</dbReference>
<keyword evidence="3" id="KW-0472">Membrane</keyword>
<evidence type="ECO:0000259" key="4">
    <source>
        <dbReference type="Pfam" id="PF10145"/>
    </source>
</evidence>
<dbReference type="InterPro" id="IPR010090">
    <property type="entry name" value="Phage_tape_meas"/>
</dbReference>
<dbReference type="PANTHER" id="PTHR37813:SF1">
    <property type="entry name" value="FELS-2 PROPHAGE PROTEIN"/>
    <property type="match status" value="1"/>
</dbReference>
<keyword evidence="1" id="KW-1188">Viral release from host cell</keyword>
<evidence type="ECO:0000313" key="6">
    <source>
        <dbReference type="Proteomes" id="UP001501842"/>
    </source>
</evidence>
<keyword evidence="3" id="KW-1133">Transmembrane helix</keyword>
<keyword evidence="6" id="KW-1185">Reference proteome</keyword>
<evidence type="ECO:0000256" key="2">
    <source>
        <dbReference type="SAM" id="Coils"/>
    </source>
</evidence>
<keyword evidence="2" id="KW-0175">Coiled coil</keyword>
<sequence>MAETSLVFNLIAKDKATAALESMKTRFADASAAIGTGVAAALGYGITQSLNMGAASDKLAAQLGAGPAKAAELSKVAAKTFEAGWGDSFDTVNLAIKGVVQNIGDVSKSAGGMQGVTQKVLALSQTFDQDLGGTTAAVGQLLKTGLARNADEALDILTKGFQSGANKADDLLDTFTEYGTQFRKFGLDGATATGLLSQGLKAGARDADTVADALKEFSIRAVDGSKTSVAGYEALGLSANKMAAQIAKGGPAAKQGLDTVLDRLRAVKDPLKQSQIAVQLFGTKAEDLGQALFKLDPSSAVKALGNVSGAADKMAKTLHDNPAAALEKFKRTATAKLAEVGGGIVQWAMQNQNIVQPLAIGLGVVAAAMVAVRIAQAAWTTIQVVATAAQWAYNAALSANPIGLIIIAVIALVAGIVLLWKKNETFRKVVTAAWQAIWGVVKAVGKWFANTLWPWMKGAFSKIGSGASAVWNAISTWFGKILSWVKALPGRIGRFFSGAGKLLWNKGKDIVSGLWNGIKSMASWIKDKLIGFAKAVIPGPIAKALGIDSPSKVTAALGRWAAIGLAQGVMSGTDRVIEVSKAQARWVARSMVDGLTGSKSQITTAGRKLLDMVQDGMKKGRRKNALIDRIKGDTAMLKILAGQQTYFAKQLEKATDKLKNLRSARADLIKSIKDGIVSAADLTSGVKDGENPTVSGILGKLTADAQAARKFADDLERLRKKGLDKDLLSSLAQKGVEGAGATVATLASASAADIRAINSQQAALESAAQRAGTTAGDAMYAAGIKAAEGLVKGLEKQQKKVEAAMLRIAKALEKAIRKALKIKSPSGLMAEVGQWIPPGLLEGVKRTSPAMEVGLGQWASDAVTTAVKVPQVRPAAPVIAAAGRGGGQGGPTRIVVDLANAPAEVKRLLRKIVRVDGGGNVQLAFGERGA</sequence>
<evidence type="ECO:0000256" key="3">
    <source>
        <dbReference type="SAM" id="Phobius"/>
    </source>
</evidence>
<feature type="coiled-coil region" evidence="2">
    <location>
        <begin position="784"/>
        <end position="814"/>
    </location>
</feature>
<dbReference type="EMBL" id="BAAATZ010000036">
    <property type="protein sequence ID" value="GAA2737829.1"/>
    <property type="molecule type" value="Genomic_DNA"/>
</dbReference>
<proteinExistence type="predicted"/>
<feature type="transmembrane region" description="Helical" evidence="3">
    <location>
        <begin position="399"/>
        <end position="420"/>
    </location>
</feature>
<gene>
    <name evidence="5" type="ORF">GCM10010439_69430</name>
</gene>
<organism evidence="5 6">
    <name type="scientific">Actinocorallia aurantiaca</name>
    <dbReference type="NCBI Taxonomy" id="46204"/>
    <lineage>
        <taxon>Bacteria</taxon>
        <taxon>Bacillati</taxon>
        <taxon>Actinomycetota</taxon>
        <taxon>Actinomycetes</taxon>
        <taxon>Streptosporangiales</taxon>
        <taxon>Thermomonosporaceae</taxon>
        <taxon>Actinocorallia</taxon>
    </lineage>
</organism>
<feature type="domain" description="Phage tail tape measure protein" evidence="4">
    <location>
        <begin position="108"/>
        <end position="282"/>
    </location>
</feature>
<accession>A0ABN3USJ2</accession>
<keyword evidence="3" id="KW-0812">Transmembrane</keyword>